<accession>A0A6J6FPP0</accession>
<dbReference type="AlphaFoldDB" id="A0A6J6FPP0"/>
<sequence length="142" mass="14670">MTGAKHRGSASVEFVIVAISVFVPLIALTVTVSEIQSAQFATAAVARQGVRAYALSTSSAVGGRRVSAISKLVREDFGVDAKSAWKLACSANPCLTRGGLIRLTVSSEVPIVMVPMLPGLTVPPTVRVSATATHIVPVVSGR</sequence>
<organism evidence="2">
    <name type="scientific">freshwater metagenome</name>
    <dbReference type="NCBI Taxonomy" id="449393"/>
    <lineage>
        <taxon>unclassified sequences</taxon>
        <taxon>metagenomes</taxon>
        <taxon>ecological metagenomes</taxon>
    </lineage>
</organism>
<evidence type="ECO:0000313" key="2">
    <source>
        <dbReference type="EMBL" id="CAB4589004.1"/>
    </source>
</evidence>
<dbReference type="EMBL" id="CAEZUE010000037">
    <property type="protein sequence ID" value="CAB4589004.1"/>
    <property type="molecule type" value="Genomic_DNA"/>
</dbReference>
<gene>
    <name evidence="2" type="ORF">UFOPK1788_00414</name>
</gene>
<keyword evidence="1" id="KW-1133">Transmembrane helix</keyword>
<proteinExistence type="predicted"/>
<feature type="transmembrane region" description="Helical" evidence="1">
    <location>
        <begin position="12"/>
        <end position="32"/>
    </location>
</feature>
<keyword evidence="1" id="KW-0472">Membrane</keyword>
<reference evidence="2" key="1">
    <citation type="submission" date="2020-05" db="EMBL/GenBank/DDBJ databases">
        <authorList>
            <person name="Chiriac C."/>
            <person name="Salcher M."/>
            <person name="Ghai R."/>
            <person name="Kavagutti S V."/>
        </authorList>
    </citation>
    <scope>NUCLEOTIDE SEQUENCE</scope>
</reference>
<name>A0A6J6FPP0_9ZZZZ</name>
<evidence type="ECO:0000256" key="1">
    <source>
        <dbReference type="SAM" id="Phobius"/>
    </source>
</evidence>
<protein>
    <submittedName>
        <fullName evidence="2">Unannotated protein</fullName>
    </submittedName>
</protein>
<keyword evidence="1" id="KW-0812">Transmembrane</keyword>